<dbReference type="InterPro" id="IPR050026">
    <property type="entry name" value="PHA_gran_PhaM_N"/>
</dbReference>
<organism evidence="2 3">
    <name type="scientific">Comamonas brasiliensis</name>
    <dbReference type="NCBI Taxonomy" id="1812482"/>
    <lineage>
        <taxon>Bacteria</taxon>
        <taxon>Pseudomonadati</taxon>
        <taxon>Pseudomonadota</taxon>
        <taxon>Betaproteobacteria</taxon>
        <taxon>Burkholderiales</taxon>
        <taxon>Comamonadaceae</taxon>
        <taxon>Comamonas</taxon>
    </lineage>
</organism>
<comment type="caution">
    <text evidence="2">The sequence shown here is derived from an EMBL/GenBank/DDBJ whole genome shotgun (WGS) entry which is preliminary data.</text>
</comment>
<evidence type="ECO:0008006" key="4">
    <source>
        <dbReference type="Google" id="ProtNLM"/>
    </source>
</evidence>
<dbReference type="RefSeq" id="WP_211459791.1">
    <property type="nucleotide sequence ID" value="NZ_JAANES010000008.1"/>
</dbReference>
<feature type="region of interest" description="Disordered" evidence="1">
    <location>
        <begin position="229"/>
        <end position="295"/>
    </location>
</feature>
<sequence>MSGDASAFGFGKFIPGFDFLQGLAQSAGAAANPMGRVPQWVAPTVSVEEVDKRIAELKAVQFWLEQNSRALAATIQALEVQRMTLSTLKDMNVSMSELAKSFPFPGAAPAEPAATGNTGWPMGSASARTAAAEPSAEPVPEPEAEPATTEADAKAQAQAEPPSQPGLSQAMQWWGALTQQFQQIAAKAMAEPVPPETLAAAQRATEMASGFAKSTMEKVMAQAGGFGTAAAAKPAEKNAAKSAATAEPKPARKAAAKSSQSKAPASKTAAAKKTAAKQPPARKTVGKASPNSRKP</sequence>
<feature type="compositionally biased region" description="Low complexity" evidence="1">
    <location>
        <begin position="124"/>
        <end position="138"/>
    </location>
</feature>
<accession>A0ABS5M0R7</accession>
<keyword evidence="3" id="KW-1185">Reference proteome</keyword>
<name>A0ABS5M0R7_9BURK</name>
<feature type="region of interest" description="Disordered" evidence="1">
    <location>
        <begin position="108"/>
        <end position="168"/>
    </location>
</feature>
<evidence type="ECO:0000313" key="2">
    <source>
        <dbReference type="EMBL" id="MBS3022011.1"/>
    </source>
</evidence>
<dbReference type="NCBIfam" id="NF043076">
    <property type="entry name" value="PHA_gran_PhaM"/>
    <property type="match status" value="1"/>
</dbReference>
<gene>
    <name evidence="2" type="ORF">DJFAAGMI_04792</name>
</gene>
<protein>
    <recommendedName>
        <fullName evidence="4">Transcriptional regulator</fullName>
    </recommendedName>
</protein>
<evidence type="ECO:0000313" key="3">
    <source>
        <dbReference type="Proteomes" id="UP001647436"/>
    </source>
</evidence>
<proteinExistence type="predicted"/>
<dbReference type="EMBL" id="JAANES010000008">
    <property type="protein sequence ID" value="MBS3022011.1"/>
    <property type="molecule type" value="Genomic_DNA"/>
</dbReference>
<dbReference type="Proteomes" id="UP001647436">
    <property type="component" value="Unassembled WGS sequence"/>
</dbReference>
<reference evidence="2 3" key="1">
    <citation type="submission" date="2020-03" db="EMBL/GenBank/DDBJ databases">
        <title>The role of nitrogen metabolism on polyethylene biodegradation.</title>
        <authorList>
            <person name="Peixoto J."/>
            <person name="Vizzotto C.S."/>
            <person name="Ramos A."/>
            <person name="Alves G."/>
            <person name="Steindorff A."/>
            <person name="Kruger R."/>
        </authorList>
    </citation>
    <scope>NUCLEOTIDE SEQUENCE [LARGE SCALE GENOMIC DNA]</scope>
    <source>
        <strain evidence="2 3">PE63</strain>
    </source>
</reference>
<feature type="compositionally biased region" description="Low complexity" evidence="1">
    <location>
        <begin position="256"/>
        <end position="283"/>
    </location>
</feature>
<evidence type="ECO:0000256" key="1">
    <source>
        <dbReference type="SAM" id="MobiDB-lite"/>
    </source>
</evidence>